<proteinExistence type="predicted"/>
<dbReference type="AlphaFoldDB" id="A0A084W7Y4"/>
<accession>A0A084W7Y4</accession>
<evidence type="ECO:0000313" key="2">
    <source>
        <dbReference type="EMBL" id="KFB46328.1"/>
    </source>
</evidence>
<evidence type="ECO:0000313" key="3">
    <source>
        <dbReference type="EnsemblMetazoa" id="ASIC014320-PA"/>
    </source>
</evidence>
<dbReference type="EMBL" id="KE525316">
    <property type="protein sequence ID" value="KFB46328.1"/>
    <property type="molecule type" value="Genomic_DNA"/>
</dbReference>
<protein>
    <submittedName>
        <fullName evidence="2 3">Uncharacterized protein</fullName>
    </submittedName>
</protein>
<keyword evidence="4" id="KW-1185">Reference proteome</keyword>
<dbReference type="VEuPathDB" id="VectorBase:ASIC014320"/>
<dbReference type="Proteomes" id="UP000030765">
    <property type="component" value="Unassembled WGS sequence"/>
</dbReference>
<evidence type="ECO:0000256" key="1">
    <source>
        <dbReference type="SAM" id="MobiDB-lite"/>
    </source>
</evidence>
<reference evidence="2 4" key="1">
    <citation type="journal article" date="2014" name="BMC Genomics">
        <title>Genome sequence of Anopheles sinensis provides insight into genetics basis of mosquito competence for malaria parasites.</title>
        <authorList>
            <person name="Zhou D."/>
            <person name="Zhang D."/>
            <person name="Ding G."/>
            <person name="Shi L."/>
            <person name="Hou Q."/>
            <person name="Ye Y."/>
            <person name="Xu Y."/>
            <person name="Zhou H."/>
            <person name="Xiong C."/>
            <person name="Li S."/>
            <person name="Yu J."/>
            <person name="Hong S."/>
            <person name="Yu X."/>
            <person name="Zou P."/>
            <person name="Chen C."/>
            <person name="Chang X."/>
            <person name="Wang W."/>
            <person name="Lv Y."/>
            <person name="Sun Y."/>
            <person name="Ma L."/>
            <person name="Shen B."/>
            <person name="Zhu C."/>
        </authorList>
    </citation>
    <scope>NUCLEOTIDE SEQUENCE [LARGE SCALE GENOMIC DNA]</scope>
</reference>
<reference evidence="3" key="2">
    <citation type="submission" date="2020-05" db="UniProtKB">
        <authorList>
            <consortium name="EnsemblMetazoa"/>
        </authorList>
    </citation>
    <scope>IDENTIFICATION</scope>
</reference>
<dbReference type="EMBL" id="ATLV01021323">
    <property type="status" value="NOT_ANNOTATED_CDS"/>
    <property type="molecule type" value="Genomic_DNA"/>
</dbReference>
<organism evidence="2">
    <name type="scientific">Anopheles sinensis</name>
    <name type="common">Mosquito</name>
    <dbReference type="NCBI Taxonomy" id="74873"/>
    <lineage>
        <taxon>Eukaryota</taxon>
        <taxon>Metazoa</taxon>
        <taxon>Ecdysozoa</taxon>
        <taxon>Arthropoda</taxon>
        <taxon>Hexapoda</taxon>
        <taxon>Insecta</taxon>
        <taxon>Pterygota</taxon>
        <taxon>Neoptera</taxon>
        <taxon>Endopterygota</taxon>
        <taxon>Diptera</taxon>
        <taxon>Nematocera</taxon>
        <taxon>Culicoidea</taxon>
        <taxon>Culicidae</taxon>
        <taxon>Anophelinae</taxon>
        <taxon>Anopheles</taxon>
    </lineage>
</organism>
<dbReference type="EnsemblMetazoa" id="ASIC014320-RA">
    <property type="protein sequence ID" value="ASIC014320-PA"/>
    <property type="gene ID" value="ASIC014320"/>
</dbReference>
<sequence>MVKHDVSYRRPRSLIFTTTTPPTIERKSSPQAMAARQQACKHRATNASFPA</sequence>
<gene>
    <name evidence="2" type="ORF">ZHAS_00014320</name>
</gene>
<feature type="region of interest" description="Disordered" evidence="1">
    <location>
        <begin position="1"/>
        <end position="30"/>
    </location>
</feature>
<evidence type="ECO:0000313" key="4">
    <source>
        <dbReference type="Proteomes" id="UP000030765"/>
    </source>
</evidence>
<name>A0A084W7Y4_ANOSI</name>